<dbReference type="Pfam" id="PF08818">
    <property type="entry name" value="DUF1801"/>
    <property type="match status" value="1"/>
</dbReference>
<evidence type="ECO:0000313" key="3">
    <source>
        <dbReference type="Proteomes" id="UP001500426"/>
    </source>
</evidence>
<evidence type="ECO:0000313" key="2">
    <source>
        <dbReference type="EMBL" id="GAA4048795.1"/>
    </source>
</evidence>
<organism evidence="2 3">
    <name type="scientific">Flavobacterium chungnamense</name>
    <dbReference type="NCBI Taxonomy" id="706182"/>
    <lineage>
        <taxon>Bacteria</taxon>
        <taxon>Pseudomonadati</taxon>
        <taxon>Bacteroidota</taxon>
        <taxon>Flavobacteriia</taxon>
        <taxon>Flavobacteriales</taxon>
        <taxon>Flavobacteriaceae</taxon>
        <taxon>Flavobacterium</taxon>
    </lineage>
</organism>
<name>A0ABP7UP26_9FLAO</name>
<gene>
    <name evidence="2" type="ORF">GCM10022388_13080</name>
</gene>
<dbReference type="RefSeq" id="WP_345092445.1">
    <property type="nucleotide sequence ID" value="NZ_BAABCS010000014.1"/>
</dbReference>
<proteinExistence type="predicted"/>
<protein>
    <recommendedName>
        <fullName evidence="1">YdhG-like domain-containing protein</fullName>
    </recommendedName>
</protein>
<evidence type="ECO:0000259" key="1">
    <source>
        <dbReference type="Pfam" id="PF08818"/>
    </source>
</evidence>
<comment type="caution">
    <text evidence="2">The sequence shown here is derived from an EMBL/GenBank/DDBJ whole genome shotgun (WGS) entry which is preliminary data.</text>
</comment>
<keyword evidence="3" id="KW-1185">Reference proteome</keyword>
<sequence>MKPADEYILSQPEPYRSIIFNLQIVIENQIQDLELLYKWKIPFYYYRGKPFCFINVSHKRKYVDLGIVKGFQIKNHQEHLIIENRSIMKSLRYSSLEEIDNKMLIEIIQEISELY</sequence>
<feature type="domain" description="YdhG-like" evidence="1">
    <location>
        <begin position="16"/>
        <end position="110"/>
    </location>
</feature>
<dbReference type="Proteomes" id="UP001500426">
    <property type="component" value="Unassembled WGS sequence"/>
</dbReference>
<accession>A0ABP7UP26</accession>
<dbReference type="InterPro" id="IPR014922">
    <property type="entry name" value="YdhG-like"/>
</dbReference>
<reference evidence="3" key="1">
    <citation type="journal article" date="2019" name="Int. J. Syst. Evol. Microbiol.">
        <title>The Global Catalogue of Microorganisms (GCM) 10K type strain sequencing project: providing services to taxonomists for standard genome sequencing and annotation.</title>
        <authorList>
            <consortium name="The Broad Institute Genomics Platform"/>
            <consortium name="The Broad Institute Genome Sequencing Center for Infectious Disease"/>
            <person name="Wu L."/>
            <person name="Ma J."/>
        </authorList>
    </citation>
    <scope>NUCLEOTIDE SEQUENCE [LARGE SCALE GENOMIC DNA]</scope>
    <source>
        <strain evidence="3">JCM 17068</strain>
    </source>
</reference>
<dbReference type="Gene3D" id="3.90.1150.200">
    <property type="match status" value="1"/>
</dbReference>
<dbReference type="EMBL" id="BAABCS010000014">
    <property type="protein sequence ID" value="GAA4048795.1"/>
    <property type="molecule type" value="Genomic_DNA"/>
</dbReference>
<dbReference type="SUPFAM" id="SSF159888">
    <property type="entry name" value="YdhG-like"/>
    <property type="match status" value="1"/>
</dbReference>